<keyword evidence="1" id="KW-0812">Transmembrane</keyword>
<protein>
    <submittedName>
        <fullName evidence="2">Uncharacterized protein</fullName>
    </submittedName>
</protein>
<feature type="transmembrane region" description="Helical" evidence="1">
    <location>
        <begin position="354"/>
        <end position="373"/>
    </location>
</feature>
<accession>A0A7V8RGW3</accession>
<feature type="transmembrane region" description="Helical" evidence="1">
    <location>
        <begin position="108"/>
        <end position="127"/>
    </location>
</feature>
<feature type="transmembrane region" description="Helical" evidence="1">
    <location>
        <begin position="37"/>
        <end position="60"/>
    </location>
</feature>
<feature type="transmembrane region" description="Helical" evidence="1">
    <location>
        <begin position="72"/>
        <end position="96"/>
    </location>
</feature>
<feature type="transmembrane region" description="Helical" evidence="1">
    <location>
        <begin position="326"/>
        <end position="342"/>
    </location>
</feature>
<feature type="transmembrane region" description="Helical" evidence="1">
    <location>
        <begin position="170"/>
        <end position="189"/>
    </location>
</feature>
<evidence type="ECO:0000313" key="3">
    <source>
        <dbReference type="Proteomes" id="UP000589292"/>
    </source>
</evidence>
<keyword evidence="1" id="KW-0472">Membrane</keyword>
<dbReference type="Proteomes" id="UP000589292">
    <property type="component" value="Unassembled WGS sequence"/>
</dbReference>
<feature type="transmembrane region" description="Helical" evidence="1">
    <location>
        <begin position="379"/>
        <end position="397"/>
    </location>
</feature>
<dbReference type="AlphaFoldDB" id="A0A7V8RGW3"/>
<feature type="transmembrane region" description="Helical" evidence="1">
    <location>
        <begin position="6"/>
        <end position="30"/>
    </location>
</feature>
<feature type="transmembrane region" description="Helical" evidence="1">
    <location>
        <begin position="285"/>
        <end position="306"/>
    </location>
</feature>
<comment type="caution">
    <text evidence="2">The sequence shown here is derived from an EMBL/GenBank/DDBJ whole genome shotgun (WGS) entry which is preliminary data.</text>
</comment>
<organism evidence="2 3">
    <name type="scientific">Sphingomonas ursincola</name>
    <dbReference type="NCBI Taxonomy" id="56361"/>
    <lineage>
        <taxon>Bacteria</taxon>
        <taxon>Pseudomonadati</taxon>
        <taxon>Pseudomonadota</taxon>
        <taxon>Alphaproteobacteria</taxon>
        <taxon>Sphingomonadales</taxon>
        <taxon>Sphingomonadaceae</taxon>
        <taxon>Sphingomonas</taxon>
    </lineage>
</organism>
<feature type="transmembrane region" description="Helical" evidence="1">
    <location>
        <begin position="133"/>
        <end position="158"/>
    </location>
</feature>
<keyword evidence="1" id="KW-1133">Transmembrane helix</keyword>
<keyword evidence="3" id="KW-1185">Reference proteome</keyword>
<evidence type="ECO:0000256" key="1">
    <source>
        <dbReference type="SAM" id="Phobius"/>
    </source>
</evidence>
<dbReference type="RefSeq" id="WP_181268574.1">
    <property type="nucleotide sequence ID" value="NZ_BAAAGB010000001.1"/>
</dbReference>
<proteinExistence type="predicted"/>
<reference evidence="2 3" key="1">
    <citation type="journal article" date="1994" name="Int. J. Syst. Bacteriol.">
        <title>Phylogenetic positions of novel aerobic, bacteriochlorophyll a-containing bacteria and description of Roseococcus thiosulfatophilus gen. nov., sp. nov., Erythromicrobium ramosum gen. nov., sp. nov., and Erythrobacter litoralis sp. nov.</title>
        <authorList>
            <person name="Yurkov V."/>
            <person name="Stackebrandt E."/>
            <person name="Holmes A."/>
            <person name="Fuerst J.A."/>
            <person name="Hugenholtz P."/>
            <person name="Golecki J."/>
            <person name="Gad'on N."/>
            <person name="Gorlenko V.M."/>
            <person name="Kompantseva E.I."/>
            <person name="Drews G."/>
        </authorList>
    </citation>
    <scope>NUCLEOTIDE SEQUENCE [LARGE SCALE GENOMIC DNA]</scope>
    <source>
        <strain evidence="2 3">KR-99</strain>
    </source>
</reference>
<gene>
    <name evidence="2" type="ORF">FG486_17865</name>
</gene>
<dbReference type="EMBL" id="VDES01000006">
    <property type="protein sequence ID" value="MBA1376213.1"/>
    <property type="molecule type" value="Genomic_DNA"/>
</dbReference>
<sequence>MKVFAIPTICGAFNAVASLVFFGYFAYLYGDPALARLVLVQAVIALAQMVMVPQCWLYVLSGVGKDELEQRYWAAVVLEMICYATGLLVLLGLASIPVTTIVEYRSEALLFYLALGLAGMASHQGYFRARHDWFTLAAWMLMPTAARLVLITLSATGFLSPIEGMASPAWYVFLYFLVPEMLRFVLINAPRILPRISRIKCKDIAATGRSVAHNWLYDMGSGFCENVDKVFVGLLVSPTIFVVYFFARRIGNGISIVMEPYFAEMYRRLLTSSAKKIDNYMQKTLLLGNAIGISVGFIGSVLILIIRHIEFFQTYIPPSLSSNWEIFFIIVIGDGGVAGNRWSRFIFQEGRVSVIFLLVRIGLKFLFAAGLLLTDVLGSYAVAFMFIIIWLVEYIYVAARARSLDRQAELQATAA</sequence>
<name>A0A7V8RGW3_9SPHN</name>
<evidence type="ECO:0000313" key="2">
    <source>
        <dbReference type="EMBL" id="MBA1376213.1"/>
    </source>
</evidence>